<protein>
    <recommendedName>
        <fullName evidence="3">Holliday junction branch migration complex subunit RuvA</fullName>
    </recommendedName>
</protein>
<dbReference type="Pfam" id="PF14520">
    <property type="entry name" value="HHH_5"/>
    <property type="match status" value="1"/>
</dbReference>
<dbReference type="Proteomes" id="UP000787672">
    <property type="component" value="Unassembled WGS sequence"/>
</dbReference>
<reference evidence="5 6" key="1">
    <citation type="submission" date="2021-06" db="EMBL/GenBank/DDBJ databases">
        <authorList>
            <person name="Sun Q."/>
            <person name="Li D."/>
        </authorList>
    </citation>
    <scope>NUCLEOTIDE SEQUENCE [LARGE SCALE GENOMIC DNA]</scope>
    <source>
        <strain evidence="5 6">MSJ-2</strain>
    </source>
</reference>
<dbReference type="SMART" id="SM00278">
    <property type="entry name" value="HhH1"/>
    <property type="match status" value="2"/>
</dbReference>
<comment type="caution">
    <text evidence="5">The sequence shown here is derived from an EMBL/GenBank/DDBJ whole genome shotgun (WGS) entry which is preliminary data.</text>
</comment>
<dbReference type="Pfam" id="PF01330">
    <property type="entry name" value="RuvA_N"/>
    <property type="match status" value="1"/>
</dbReference>
<comment type="subcellular location">
    <subcellularLocation>
        <location evidence="3">Cytoplasm</location>
    </subcellularLocation>
</comment>
<feature type="region of interest" description="Domain III" evidence="3">
    <location>
        <begin position="148"/>
        <end position="196"/>
    </location>
</feature>
<evidence type="ECO:0000256" key="1">
    <source>
        <dbReference type="ARBA" id="ARBA00022763"/>
    </source>
</evidence>
<dbReference type="NCBIfam" id="TIGR00084">
    <property type="entry name" value="ruvA"/>
    <property type="match status" value="1"/>
</dbReference>
<feature type="domain" description="Helix-hairpin-helix DNA-binding motif class 1" evidence="4">
    <location>
        <begin position="72"/>
        <end position="91"/>
    </location>
</feature>
<dbReference type="RefSeq" id="WP_216632593.1">
    <property type="nucleotide sequence ID" value="NZ_JAHLQN010000001.1"/>
</dbReference>
<comment type="domain">
    <text evidence="3">Has three domains with a flexible linker between the domains II and III and assumes an 'L' shape. Domain III is highly mobile and contacts RuvB.</text>
</comment>
<dbReference type="InterPro" id="IPR003583">
    <property type="entry name" value="Hlx-hairpin-Hlx_DNA-bd_motif"/>
</dbReference>
<accession>A0ABS6FA94</accession>
<organism evidence="5 6">
    <name type="scientific">Dysosmobacter acutus</name>
    <dbReference type="NCBI Taxonomy" id="2841504"/>
    <lineage>
        <taxon>Bacteria</taxon>
        <taxon>Bacillati</taxon>
        <taxon>Bacillota</taxon>
        <taxon>Clostridia</taxon>
        <taxon>Eubacteriales</taxon>
        <taxon>Oscillospiraceae</taxon>
        <taxon>Dysosmobacter</taxon>
    </lineage>
</organism>
<keyword evidence="1 3" id="KW-0227">DNA damage</keyword>
<sequence length="196" mass="20571">MFYYLDGTVAELQPYLAVIDCGGVGYACMTTNNTLSALKKGERARLYTYLHVGENVFGLYGFRTQSELNSFKMLISVSGVGPKAALAILSVGTPETLAMAIVTGDEKALTVAPGIGKKIAQRIILELKDKIAKEQSGAPVGGVSTGAFSSKAAEAAAALAVLGYSSQEVSAAMKGIDVESLPLEEIIRACLKKMVK</sequence>
<keyword evidence="3" id="KW-0963">Cytoplasm</keyword>
<dbReference type="Pfam" id="PF07499">
    <property type="entry name" value="RuvA_C"/>
    <property type="match status" value="1"/>
</dbReference>
<gene>
    <name evidence="3 5" type="primary">ruvA</name>
    <name evidence="5" type="ORF">KQI82_09865</name>
</gene>
<feature type="domain" description="Helix-hairpin-helix DNA-binding motif class 1" evidence="4">
    <location>
        <begin position="107"/>
        <end position="126"/>
    </location>
</feature>
<evidence type="ECO:0000256" key="3">
    <source>
        <dbReference type="HAMAP-Rule" id="MF_00031"/>
    </source>
</evidence>
<comment type="similarity">
    <text evidence="3">Belongs to the RuvA family.</text>
</comment>
<evidence type="ECO:0000259" key="4">
    <source>
        <dbReference type="SMART" id="SM00278"/>
    </source>
</evidence>
<keyword evidence="3" id="KW-0238">DNA-binding</keyword>
<dbReference type="InterPro" id="IPR000085">
    <property type="entry name" value="RuvA"/>
</dbReference>
<dbReference type="CDD" id="cd14332">
    <property type="entry name" value="UBA_RuvA_C"/>
    <property type="match status" value="1"/>
</dbReference>
<name>A0ABS6FA94_9FIRM</name>
<proteinExistence type="inferred from homology"/>
<evidence type="ECO:0000256" key="2">
    <source>
        <dbReference type="ARBA" id="ARBA00023204"/>
    </source>
</evidence>
<evidence type="ECO:0000313" key="6">
    <source>
        <dbReference type="Proteomes" id="UP000787672"/>
    </source>
</evidence>
<dbReference type="HAMAP" id="MF_00031">
    <property type="entry name" value="DNA_HJ_migration_RuvA"/>
    <property type="match status" value="1"/>
</dbReference>
<dbReference type="InterPro" id="IPR011114">
    <property type="entry name" value="RuvA_C"/>
</dbReference>
<comment type="subunit">
    <text evidence="3">Homotetramer. Forms an RuvA(8)-RuvB(12)-Holliday junction (HJ) complex. HJ DNA is sandwiched between 2 RuvA tetramers; dsDNA enters through RuvA and exits via RuvB. An RuvB hexamer assembles on each DNA strand where it exits the tetramer. Each RuvB hexamer is contacted by two RuvA subunits (via domain III) on 2 adjacent RuvB subunits; this complex drives branch migration. In the full resolvosome a probable DNA-RuvA(4)-RuvB(12)-RuvC(2) complex forms which resolves the HJ.</text>
</comment>
<keyword evidence="3" id="KW-0233">DNA recombination</keyword>
<comment type="caution">
    <text evidence="3">Lacks conserved residue(s) required for the propagation of feature annotation.</text>
</comment>
<dbReference type="InterPro" id="IPR013849">
    <property type="entry name" value="DNA_helicase_Holl-junc_RuvA_I"/>
</dbReference>
<keyword evidence="6" id="KW-1185">Reference proteome</keyword>
<keyword evidence="2 3" id="KW-0234">DNA repair</keyword>
<evidence type="ECO:0000313" key="5">
    <source>
        <dbReference type="EMBL" id="MBU5627213.1"/>
    </source>
</evidence>
<comment type="function">
    <text evidence="3">The RuvA-RuvB-RuvC complex processes Holliday junction (HJ) DNA during genetic recombination and DNA repair, while the RuvA-RuvB complex plays an important role in the rescue of blocked DNA replication forks via replication fork reversal (RFR). RuvA specifically binds to HJ cruciform DNA, conferring on it an open structure. The RuvB hexamer acts as an ATP-dependent pump, pulling dsDNA into and through the RuvAB complex. HJ branch migration allows RuvC to scan DNA until it finds its consensus sequence, where it cleaves and resolves the cruciform DNA.</text>
</comment>
<dbReference type="EMBL" id="JAHLQN010000001">
    <property type="protein sequence ID" value="MBU5627213.1"/>
    <property type="molecule type" value="Genomic_DNA"/>
</dbReference>